<name>A0A4C1X399_EUMVA</name>
<accession>A0A4C1X399</accession>
<reference evidence="1 2" key="1">
    <citation type="journal article" date="2019" name="Commun. Biol.">
        <title>The bagworm genome reveals a unique fibroin gene that provides high tensile strength.</title>
        <authorList>
            <person name="Kono N."/>
            <person name="Nakamura H."/>
            <person name="Ohtoshi R."/>
            <person name="Tomita M."/>
            <person name="Numata K."/>
            <person name="Arakawa K."/>
        </authorList>
    </citation>
    <scope>NUCLEOTIDE SEQUENCE [LARGE SCALE GENOMIC DNA]</scope>
</reference>
<gene>
    <name evidence="1" type="ORF">EVAR_41475_1</name>
</gene>
<evidence type="ECO:0000313" key="2">
    <source>
        <dbReference type="Proteomes" id="UP000299102"/>
    </source>
</evidence>
<dbReference type="Proteomes" id="UP000299102">
    <property type="component" value="Unassembled WGS sequence"/>
</dbReference>
<keyword evidence="2" id="KW-1185">Reference proteome</keyword>
<comment type="caution">
    <text evidence="1">The sequence shown here is derived from an EMBL/GenBank/DDBJ whole genome shotgun (WGS) entry which is preliminary data.</text>
</comment>
<organism evidence="1 2">
    <name type="scientific">Eumeta variegata</name>
    <name type="common">Bagworm moth</name>
    <name type="synonym">Eumeta japonica</name>
    <dbReference type="NCBI Taxonomy" id="151549"/>
    <lineage>
        <taxon>Eukaryota</taxon>
        <taxon>Metazoa</taxon>
        <taxon>Ecdysozoa</taxon>
        <taxon>Arthropoda</taxon>
        <taxon>Hexapoda</taxon>
        <taxon>Insecta</taxon>
        <taxon>Pterygota</taxon>
        <taxon>Neoptera</taxon>
        <taxon>Endopterygota</taxon>
        <taxon>Lepidoptera</taxon>
        <taxon>Glossata</taxon>
        <taxon>Ditrysia</taxon>
        <taxon>Tineoidea</taxon>
        <taxon>Psychidae</taxon>
        <taxon>Oiketicinae</taxon>
        <taxon>Eumeta</taxon>
    </lineage>
</organism>
<proteinExistence type="predicted"/>
<dbReference type="EMBL" id="BGZK01000702">
    <property type="protein sequence ID" value="GBP56839.1"/>
    <property type="molecule type" value="Genomic_DNA"/>
</dbReference>
<protein>
    <submittedName>
        <fullName evidence="1">Uncharacterized protein</fullName>
    </submittedName>
</protein>
<dbReference type="AlphaFoldDB" id="A0A4C1X399"/>
<sequence length="79" mass="9123">MAREDASRRRPRAQKTIVTRSAGFMYECIRRCDTAMKRGGCPRAFTRLMIDIRPMSERVRLLLLAHAKNEITVERAASK</sequence>
<evidence type="ECO:0000313" key="1">
    <source>
        <dbReference type="EMBL" id="GBP56839.1"/>
    </source>
</evidence>